<evidence type="ECO:0000256" key="2">
    <source>
        <dbReference type="ARBA" id="ARBA00023033"/>
    </source>
</evidence>
<dbReference type="Proteomes" id="UP000019805">
    <property type="component" value="Chromosome"/>
</dbReference>
<name>W8X8M7_CASD6</name>
<dbReference type="OrthoDB" id="9806768at2"/>
<sequence>MNIDLRTVSLKPLRHTYGHIARRFGDKPASRYQEGTYDLQATANFHYRPTWEPQYELFDASRSAIRMADWYALKDPRQFYYGAYTIARARSQEIAEDSFKFVEDHDLVGEIDETLRHRVLSVLVPLRHVAWAANMNNAAIGAYGYGAALAQAAVFHAMDHLAIAQYLTRIGLVLHDDPVILDQAKAAWQDAPHWQGLRRYVEDSLVIKDPVELHVAQNLVLDGLMYALLFDQFATHVIPTKGGATVASLTRFMSSWSEETRKWVDATIKAMAAESDANREVLQGWLARLLPQAVEALRPVAGMAFDDKAQAMLDAAQEQLQARLAKSGL</sequence>
<dbReference type="KEGG" id="cdn:BN940_04361"/>
<dbReference type="SUPFAM" id="SSF47240">
    <property type="entry name" value="Ferritin-like"/>
    <property type="match status" value="1"/>
</dbReference>
<dbReference type="GO" id="GO:0018662">
    <property type="term" value="F:phenol 2-monooxygenase activity"/>
    <property type="evidence" value="ECO:0007669"/>
    <property type="project" value="UniProtKB-EC"/>
</dbReference>
<keyword evidence="2" id="KW-0503">Monooxygenase</keyword>
<evidence type="ECO:0000313" key="4">
    <source>
        <dbReference type="Proteomes" id="UP000019805"/>
    </source>
</evidence>
<dbReference type="AlphaFoldDB" id="W8X8M7"/>
<dbReference type="EMBL" id="HG916765">
    <property type="protein sequence ID" value="CDM23345.1"/>
    <property type="molecule type" value="Genomic_DNA"/>
</dbReference>
<evidence type="ECO:0000256" key="1">
    <source>
        <dbReference type="ARBA" id="ARBA00023002"/>
    </source>
</evidence>
<dbReference type="InterPro" id="IPR003430">
    <property type="entry name" value="Phenol_Hydrox"/>
</dbReference>
<dbReference type="eggNOG" id="ENOG502Z7Z9">
    <property type="taxonomic scope" value="Bacteria"/>
</dbReference>
<proteinExistence type="predicted"/>
<keyword evidence="4" id="KW-1185">Reference proteome</keyword>
<dbReference type="InterPro" id="IPR012348">
    <property type="entry name" value="RNR-like"/>
</dbReference>
<dbReference type="EC" id="1.14.13.7" evidence="3"/>
<dbReference type="PATRIC" id="fig|1437824.5.peg.865"/>
<gene>
    <name evidence="3" type="ORF">BN940_04361</name>
</gene>
<dbReference type="Pfam" id="PF02332">
    <property type="entry name" value="Phenol_Hydrox"/>
    <property type="match status" value="1"/>
</dbReference>
<dbReference type="HOGENOM" id="CLU_833678_0_0_4"/>
<organism evidence="3 4">
    <name type="scientific">Castellaniella defragrans (strain DSM 12143 / CCUG 39792 / 65Phen)</name>
    <name type="common">Alcaligenes defragrans</name>
    <dbReference type="NCBI Taxonomy" id="1437824"/>
    <lineage>
        <taxon>Bacteria</taxon>
        <taxon>Pseudomonadati</taxon>
        <taxon>Pseudomonadota</taxon>
        <taxon>Betaproteobacteria</taxon>
        <taxon>Burkholderiales</taxon>
        <taxon>Alcaligenaceae</taxon>
        <taxon>Castellaniella</taxon>
    </lineage>
</organism>
<dbReference type="Gene3D" id="1.10.620.20">
    <property type="entry name" value="Ribonucleotide Reductase, subunit A"/>
    <property type="match status" value="1"/>
</dbReference>
<evidence type="ECO:0000313" key="3">
    <source>
        <dbReference type="EMBL" id="CDM23345.1"/>
    </source>
</evidence>
<dbReference type="InterPro" id="IPR009078">
    <property type="entry name" value="Ferritin-like_SF"/>
</dbReference>
<dbReference type="RefSeq" id="WP_043680487.1">
    <property type="nucleotide sequence ID" value="NZ_HG916765.1"/>
</dbReference>
<keyword evidence="1 3" id="KW-0560">Oxidoreductase</keyword>
<protein>
    <submittedName>
        <fullName evidence="3">Phenol hydroxylase, P1 oxygenase component DmpL</fullName>
        <ecNumber evidence="3">1.14.13.7</ecNumber>
    </submittedName>
</protein>
<dbReference type="InterPro" id="IPR012078">
    <property type="entry name" value="MP_mOase_hydro"/>
</dbReference>
<dbReference type="PIRSF" id="PIRSF000040">
    <property type="entry name" value="MMOH_comp"/>
    <property type="match status" value="1"/>
</dbReference>
<reference evidence="3 4" key="1">
    <citation type="journal article" date="2014" name="BMC Microbiol.">
        <title>The oxygen-independent metabolism of cyclic monoterpenes in Castellaniella defragrans 65Phen.</title>
        <authorList>
            <person name="Petasch J."/>
            <person name="Disch E.M."/>
            <person name="Markert S."/>
            <person name="Becher D."/>
            <person name="Schweder T."/>
            <person name="Huttel B."/>
            <person name="Reinhardt R."/>
            <person name="Harder J."/>
        </authorList>
    </citation>
    <scope>NUCLEOTIDE SEQUENCE [LARGE SCALE GENOMIC DNA]</scope>
    <source>
        <strain evidence="3">65Phen</strain>
    </source>
</reference>
<accession>W8X8M7</accession>
<dbReference type="STRING" id="1437824.BN940_04361"/>